<evidence type="ECO:0000313" key="2">
    <source>
        <dbReference type="EMBL" id="AKH97049.1"/>
    </source>
</evidence>
<reference evidence="4" key="2">
    <citation type="submission" date="2015-05" db="EMBL/GenBank/DDBJ databases">
        <title>Complete genome sequence of Halanaeroarchaeum sulfurireducens type strain M27-SA2, a sulfate-reducer haloarchaeon from marine anoxic lake Medee.</title>
        <authorList>
            <person name="Messina E."/>
            <person name="Kublanov I.V."/>
            <person name="Toshchakov S."/>
            <person name="Arcadi E."/>
            <person name="La Spada G."/>
            <person name="La Cono V."/>
            <person name="Yakimov M.M."/>
        </authorList>
    </citation>
    <scope>NUCLEOTIDE SEQUENCE [LARGE SCALE GENOMIC DNA]</scope>
    <source>
        <strain evidence="4">M27-SA2</strain>
    </source>
</reference>
<dbReference type="KEGG" id="hsu:HLASF_0551"/>
<name>A0A0F7PBM7_9EURY</name>
<dbReference type="EMBL" id="CP008874">
    <property type="protein sequence ID" value="AKH97049.1"/>
    <property type="molecule type" value="Genomic_DNA"/>
</dbReference>
<dbReference type="PANTHER" id="PTHR35610:SF3">
    <property type="entry name" value="PROTEASOME ASSEMBLY CHAPERONE FAMILY PROTEIN"/>
    <property type="match status" value="1"/>
</dbReference>
<organism evidence="2 5">
    <name type="scientific">Halanaeroarchaeum sulfurireducens</name>
    <dbReference type="NCBI Taxonomy" id="1604004"/>
    <lineage>
        <taxon>Archaea</taxon>
        <taxon>Methanobacteriati</taxon>
        <taxon>Methanobacteriota</taxon>
        <taxon>Stenosarchaea group</taxon>
        <taxon>Halobacteria</taxon>
        <taxon>Halobacteriales</taxon>
        <taxon>Halobacteriaceae</taxon>
        <taxon>Halanaeroarchaeum</taxon>
    </lineage>
</organism>
<dbReference type="Pfam" id="PF09754">
    <property type="entry name" value="PAC2"/>
    <property type="match status" value="1"/>
</dbReference>
<dbReference type="HOGENOM" id="CLU_075000_0_0_2"/>
<gene>
    <name evidence="3" type="ORF">HLASA_0548</name>
    <name evidence="2" type="ORF">HLASF_0551</name>
</gene>
<dbReference type="PANTHER" id="PTHR35610">
    <property type="entry name" value="3-ISOPROPYLMALATE DEHYDRATASE-RELATED"/>
    <property type="match status" value="1"/>
</dbReference>
<dbReference type="AlphaFoldDB" id="A0A0F7PBM7"/>
<reference evidence="2 5" key="1">
    <citation type="journal article" date="2015" name="ISME J.">
        <title>Elemental sulfur and acetate can support life of a novel strictly anaerobic haloarchaeon.</title>
        <authorList>
            <person name="Sorokin D.Y."/>
            <person name="Kublanov I.V."/>
            <person name="Gavrilov S.N."/>
            <person name="Rojo D."/>
            <person name="Roman P."/>
            <person name="Golyshin P.N."/>
            <person name="Slepak V.Z."/>
            <person name="Smedile F."/>
            <person name="Ferrer M."/>
            <person name="Messina E."/>
            <person name="La Cono V."/>
            <person name="Yakimov M.M."/>
        </authorList>
    </citation>
    <scope>NUCLEOTIDE SEQUENCE [LARGE SCALE GENOMIC DNA]</scope>
    <source>
        <strain evidence="2 5">HSR2</strain>
    </source>
</reference>
<dbReference type="Proteomes" id="UP000060390">
    <property type="component" value="Chromosome"/>
</dbReference>
<dbReference type="InterPro" id="IPR019151">
    <property type="entry name" value="Proteasome_assmbl_chaperone_2"/>
</dbReference>
<dbReference type="KEGG" id="hsf:HLASA_0548"/>
<keyword evidence="5" id="KW-1185">Reference proteome</keyword>
<evidence type="ECO:0000313" key="4">
    <source>
        <dbReference type="Proteomes" id="UP000060390"/>
    </source>
</evidence>
<proteinExistence type="predicted"/>
<sequence length="254" mass="27808">MNDVDPATFEELAELPANEPTLIEGLPGHGLVASIAVDQLTQQLDLEHHGNIYADEFPPVVTFEDGMVRDPVRVYGGKNPDVMTLKSDMPLPPNSFEPLSKCVLHDLSEEFDQAIFLAGAPAESEDERGEVTGVATTERMREKLQEANIELASEPGLVGGVTGALVRECFHGDVPSAVLIVKSHPFLPDPGAAQEVIENALEPLVDFDIDTSELEQQAEEIQKRMAQVAEQYQQMVQEQQESQRSEAGMPGMYQ</sequence>
<evidence type="ECO:0000313" key="5">
    <source>
        <dbReference type="Proteomes" id="UP000069906"/>
    </source>
</evidence>
<dbReference type="STRING" id="1604004.HLASA_0548"/>
<evidence type="ECO:0000313" key="3">
    <source>
        <dbReference type="EMBL" id="ALG81450.1"/>
    </source>
</evidence>
<dbReference type="Proteomes" id="UP000069906">
    <property type="component" value="Chromosome"/>
</dbReference>
<dbReference type="GeneID" id="26009915"/>
<dbReference type="SUPFAM" id="SSF159659">
    <property type="entry name" value="Cgl1923-like"/>
    <property type="match status" value="1"/>
</dbReference>
<protein>
    <submittedName>
        <fullName evidence="2">ATP-grasp superfamily enzyme</fullName>
    </submittedName>
</protein>
<dbReference type="EMBL" id="CP011564">
    <property type="protein sequence ID" value="ALG81450.1"/>
    <property type="molecule type" value="Genomic_DNA"/>
</dbReference>
<dbReference type="RefSeq" id="WP_050047856.1">
    <property type="nucleotide sequence ID" value="NZ_CP008874.1"/>
</dbReference>
<accession>A0A0F7PBM7</accession>
<dbReference type="PATRIC" id="fig|1604004.4.peg.579"/>
<feature type="region of interest" description="Disordered" evidence="1">
    <location>
        <begin position="232"/>
        <end position="254"/>
    </location>
</feature>
<feature type="compositionally biased region" description="Low complexity" evidence="1">
    <location>
        <begin position="232"/>
        <end position="246"/>
    </location>
</feature>
<dbReference type="Gene3D" id="3.40.50.10900">
    <property type="entry name" value="PAC-like subunit"/>
    <property type="match status" value="1"/>
</dbReference>
<dbReference type="InterPro" id="IPR038389">
    <property type="entry name" value="PSMG2_sf"/>
</dbReference>
<reference evidence="3 4" key="3">
    <citation type="journal article" date="2016" name="Stand. Genomic Sci.">
        <title>Complete genome sequence of 'Halanaeroarchaeum sulfurireducens' M27-SA2, a sulfur-reducing and acetate-oxidizing haloarchaeon from the deep-sea hypersaline anoxic lake Medee.</title>
        <authorList>
            <person name="Messina E."/>
            <person name="Sorokin D.Y."/>
            <person name="Kublanov I.V."/>
            <person name="Toshchakov S."/>
            <person name="Lopatina A."/>
            <person name="Arcadi E."/>
            <person name="Smedile F."/>
            <person name="La Spada G."/>
            <person name="La Cono V."/>
            <person name="Yakimov M.M."/>
        </authorList>
    </citation>
    <scope>NUCLEOTIDE SEQUENCE [LARGE SCALE GENOMIC DNA]</scope>
    <source>
        <strain evidence="3 4">M27-SA2</strain>
    </source>
</reference>
<dbReference type="OrthoDB" id="35908at2157"/>
<evidence type="ECO:0000256" key="1">
    <source>
        <dbReference type="SAM" id="MobiDB-lite"/>
    </source>
</evidence>